<dbReference type="EMBL" id="CP013987">
    <property type="protein sequence ID" value="ALZ84057.1"/>
    <property type="molecule type" value="Genomic_DNA"/>
</dbReference>
<dbReference type="RefSeq" id="WP_059314274.1">
    <property type="nucleotide sequence ID" value="NZ_CP013987.1"/>
</dbReference>
<feature type="region of interest" description="Disordered" evidence="1">
    <location>
        <begin position="82"/>
        <end position="112"/>
    </location>
</feature>
<gene>
    <name evidence="2" type="ORF">APT59_07450</name>
</gene>
<dbReference type="KEGG" id="por:APT59_07450"/>
<proteinExistence type="predicted"/>
<accession>A0A0U4XS28</accession>
<name>A0A0U4XS28_9PSED</name>
<sequence length="191" mass="19939">MSAVLYEIAFHGELIAGADAQQTRQNLMRLFQADEQRIAVLFSGRRMIIKNRLDAATAERYRATLAQAGALVEVAPMAEPVEPAAAPTETRAEPAPAPVPLSSPSSAERGSLSVAPRDAVMAAFVDVQAPDFGLAPVGADLQDHNAPVAPPQVDLSHLSLAPVGSDLAPASAALPVAVPDTDHLTLAREEP</sequence>
<protein>
    <submittedName>
        <fullName evidence="2">Uncharacterized protein</fullName>
    </submittedName>
</protein>
<dbReference type="Proteomes" id="UP000064137">
    <property type="component" value="Chromosome"/>
</dbReference>
<dbReference type="OrthoDB" id="6402943at2"/>
<organism evidence="2 3">
    <name type="scientific">Pseudomonas oryzihabitans</name>
    <dbReference type="NCBI Taxonomy" id="47885"/>
    <lineage>
        <taxon>Bacteria</taxon>
        <taxon>Pseudomonadati</taxon>
        <taxon>Pseudomonadota</taxon>
        <taxon>Gammaproteobacteria</taxon>
        <taxon>Pseudomonadales</taxon>
        <taxon>Pseudomonadaceae</taxon>
        <taxon>Pseudomonas</taxon>
    </lineage>
</organism>
<evidence type="ECO:0000256" key="1">
    <source>
        <dbReference type="SAM" id="MobiDB-lite"/>
    </source>
</evidence>
<reference evidence="2 3" key="1">
    <citation type="submission" date="2016-01" db="EMBL/GenBank/DDBJ databases">
        <title>Annotation of Pseudomonas oryzihabitans USDA-ARS-USMARC-56511.</title>
        <authorList>
            <person name="Harhay G.P."/>
            <person name="Harhay D.M."/>
            <person name="Smith T.P.L."/>
            <person name="Bono J.L."/>
            <person name="Heaton M.P."/>
            <person name="Clawson M.L."/>
            <person name="Chitko-Mckown C.G."/>
            <person name="Capik S.F."/>
            <person name="DeDonder K.D."/>
            <person name="Apley M.D."/>
            <person name="Lubbers B.V."/>
            <person name="White B.J."/>
            <person name="Larson R.L."/>
        </authorList>
    </citation>
    <scope>NUCLEOTIDE SEQUENCE [LARGE SCALE GENOMIC DNA]</scope>
    <source>
        <strain evidence="2 3">USDA-ARS-USMARC-56511</strain>
    </source>
</reference>
<dbReference type="AlphaFoldDB" id="A0A0U4XS28"/>
<evidence type="ECO:0000313" key="2">
    <source>
        <dbReference type="EMBL" id="ALZ84057.1"/>
    </source>
</evidence>
<evidence type="ECO:0000313" key="3">
    <source>
        <dbReference type="Proteomes" id="UP000064137"/>
    </source>
</evidence>